<feature type="region of interest" description="Disordered" evidence="1">
    <location>
        <begin position="100"/>
        <end position="153"/>
    </location>
</feature>
<feature type="non-terminal residue" evidence="2">
    <location>
        <position position="1"/>
    </location>
</feature>
<accession>A0A820R1W0</accession>
<feature type="compositionally biased region" description="Low complexity" evidence="1">
    <location>
        <begin position="131"/>
        <end position="142"/>
    </location>
</feature>
<dbReference type="AlphaFoldDB" id="A0A820R1W0"/>
<feature type="compositionally biased region" description="Polar residues" evidence="1">
    <location>
        <begin position="144"/>
        <end position="153"/>
    </location>
</feature>
<dbReference type="Proteomes" id="UP000663868">
    <property type="component" value="Unassembled WGS sequence"/>
</dbReference>
<dbReference type="EMBL" id="CAJOBB010028706">
    <property type="protein sequence ID" value="CAF4431597.1"/>
    <property type="molecule type" value="Genomic_DNA"/>
</dbReference>
<proteinExistence type="predicted"/>
<feature type="compositionally biased region" description="Basic and acidic residues" evidence="1">
    <location>
        <begin position="105"/>
        <end position="114"/>
    </location>
</feature>
<evidence type="ECO:0000313" key="2">
    <source>
        <dbReference type="EMBL" id="CAF4431597.1"/>
    </source>
</evidence>
<evidence type="ECO:0000313" key="3">
    <source>
        <dbReference type="Proteomes" id="UP000663868"/>
    </source>
</evidence>
<gene>
    <name evidence="2" type="ORF">KXQ929_LOCUS52817</name>
</gene>
<comment type="caution">
    <text evidence="2">The sequence shown here is derived from an EMBL/GenBank/DDBJ whole genome shotgun (WGS) entry which is preliminary data.</text>
</comment>
<organism evidence="2 3">
    <name type="scientific">Adineta steineri</name>
    <dbReference type="NCBI Taxonomy" id="433720"/>
    <lineage>
        <taxon>Eukaryota</taxon>
        <taxon>Metazoa</taxon>
        <taxon>Spiralia</taxon>
        <taxon>Gnathifera</taxon>
        <taxon>Rotifera</taxon>
        <taxon>Eurotatoria</taxon>
        <taxon>Bdelloidea</taxon>
        <taxon>Adinetida</taxon>
        <taxon>Adinetidae</taxon>
        <taxon>Adineta</taxon>
    </lineage>
</organism>
<name>A0A820R1W0_9BILA</name>
<protein>
    <submittedName>
        <fullName evidence="2">Uncharacterized protein</fullName>
    </submittedName>
</protein>
<reference evidence="2" key="1">
    <citation type="submission" date="2021-02" db="EMBL/GenBank/DDBJ databases">
        <authorList>
            <person name="Nowell W R."/>
        </authorList>
    </citation>
    <scope>NUCLEOTIDE SEQUENCE</scope>
</reference>
<sequence>AEHLSSEALTEAVRLILATPLTIHLPSVDAKTETTKENEEPLTAVSIEDTQKIDSVSDEPVLEKPTIITHTVKETTTENEEVLPSSDSLVEIAHQVFASPAKSAHTKEVSKQERSTIQSQSSESIEEESSTSKSTSSDSDQIPLRSTSTDINE</sequence>
<feature type="non-terminal residue" evidence="2">
    <location>
        <position position="153"/>
    </location>
</feature>
<evidence type="ECO:0000256" key="1">
    <source>
        <dbReference type="SAM" id="MobiDB-lite"/>
    </source>
</evidence>